<evidence type="ECO:0000313" key="1">
    <source>
        <dbReference type="EMBL" id="AFM05416.1"/>
    </source>
</evidence>
<evidence type="ECO:0000313" key="2">
    <source>
        <dbReference type="Proteomes" id="UP000006054"/>
    </source>
</evidence>
<dbReference type="RefSeq" id="WP_014798848.1">
    <property type="nucleotide sequence ID" value="NC_018018.1"/>
</dbReference>
<dbReference type="InterPro" id="IPR046239">
    <property type="entry name" value="DUF6272"/>
</dbReference>
<dbReference type="HOGENOM" id="CLU_117549_1_0_10"/>
<dbReference type="NCBIfam" id="NF038262">
    <property type="entry name" value="SiaB_fam_kinase"/>
    <property type="match status" value="1"/>
</dbReference>
<reference evidence="2" key="1">
    <citation type="submission" date="2012-06" db="EMBL/GenBank/DDBJ databases">
        <title>The complete genome of Flexibacter litoralis DSM 6794.</title>
        <authorList>
            <person name="Lucas S."/>
            <person name="Copeland A."/>
            <person name="Lapidus A."/>
            <person name="Glavina del Rio T."/>
            <person name="Dalin E."/>
            <person name="Tice H."/>
            <person name="Bruce D."/>
            <person name="Goodwin L."/>
            <person name="Pitluck S."/>
            <person name="Peters L."/>
            <person name="Ovchinnikova G."/>
            <person name="Lu M."/>
            <person name="Kyrpides N."/>
            <person name="Mavromatis K."/>
            <person name="Ivanova N."/>
            <person name="Brettin T."/>
            <person name="Detter J.C."/>
            <person name="Han C."/>
            <person name="Larimer F."/>
            <person name="Land M."/>
            <person name="Hauser L."/>
            <person name="Markowitz V."/>
            <person name="Cheng J.-F."/>
            <person name="Hugenholtz P."/>
            <person name="Woyke T."/>
            <person name="Wu D."/>
            <person name="Spring S."/>
            <person name="Lang E."/>
            <person name="Kopitz M."/>
            <person name="Brambilla E."/>
            <person name="Klenk H.-P."/>
            <person name="Eisen J.A."/>
        </authorList>
    </citation>
    <scope>NUCLEOTIDE SEQUENCE [LARGE SCALE GENOMIC DNA]</scope>
    <source>
        <strain evidence="2">ATCC 23117 / DSM 6794 / NBRC 15988 / NCIMB 1366 / Sio-4</strain>
    </source>
</reference>
<dbReference type="Proteomes" id="UP000006054">
    <property type="component" value="Chromosome"/>
</dbReference>
<dbReference type="EMBL" id="CP003345">
    <property type="protein sequence ID" value="AFM05416.1"/>
    <property type="molecule type" value="Genomic_DNA"/>
</dbReference>
<dbReference type="STRING" id="880071.Fleli_3076"/>
<keyword evidence="2" id="KW-1185">Reference proteome</keyword>
<dbReference type="eggNOG" id="ENOG503106Q">
    <property type="taxonomic scope" value="Bacteria"/>
</dbReference>
<dbReference type="PATRIC" id="fig|880071.3.peg.3072"/>
<dbReference type="AlphaFoldDB" id="I4AN81"/>
<dbReference type="Pfam" id="PF19788">
    <property type="entry name" value="DUF6272"/>
    <property type="match status" value="1"/>
</dbReference>
<dbReference type="OrthoDB" id="1117715at2"/>
<accession>I4AN81</accession>
<gene>
    <name evidence="1" type="ordered locus">Fleli_3076</name>
</gene>
<protein>
    <submittedName>
        <fullName evidence="1">Uncharacterized protein</fullName>
    </submittedName>
</protein>
<name>I4AN81_BERLS</name>
<proteinExistence type="predicted"/>
<organism evidence="1 2">
    <name type="scientific">Bernardetia litoralis (strain ATCC 23117 / DSM 6794 / NBRC 15988 / NCIMB 1366 / Fx l1 / Sio-4)</name>
    <name type="common">Flexibacter litoralis</name>
    <dbReference type="NCBI Taxonomy" id="880071"/>
    <lineage>
        <taxon>Bacteria</taxon>
        <taxon>Pseudomonadati</taxon>
        <taxon>Bacteroidota</taxon>
        <taxon>Cytophagia</taxon>
        <taxon>Cytophagales</taxon>
        <taxon>Bernardetiaceae</taxon>
        <taxon>Bernardetia</taxon>
    </lineage>
</organism>
<sequence>MKYIYDLHKVMLKQSLLLVYEGEFNQEITKSVLAMAERNMDSFGEQRKVKTKVFNVMVESLQNIVKHSESYQEEIYGKNNAIFSLAKTDDHYFVLSGNPLYTGEVEKLKTRLEEINLMDTNQLKEEYKRIIKSKPRGELSPKGGAGLGFIDMSRKSGNKIHFDFEKINDELSFFSLRMTISRNL</sequence>
<dbReference type="KEGG" id="fli:Fleli_3076"/>